<dbReference type="Proteomes" id="UP000008089">
    <property type="component" value="Segment"/>
</dbReference>
<evidence type="ECO:0000313" key="3">
    <source>
        <dbReference type="Proteomes" id="UP000008089"/>
    </source>
</evidence>
<accession>Q83918</accession>
<keyword evidence="3" id="KW-1185">Reference proteome</keyword>
<organism evidence="2 3">
    <name type="scientific">Ovine adenovirus D serotype 7 (isolate OAV287)</name>
    <name type="common">OAdV-7</name>
    <name type="synonym">Ovine adenovirus 7</name>
    <dbReference type="NCBI Taxonomy" id="114430"/>
    <lineage>
        <taxon>Viruses</taxon>
        <taxon>Varidnaviria</taxon>
        <taxon>Bamfordvirae</taxon>
        <taxon>Preplasmiviricota</taxon>
        <taxon>Polisuviricotina</taxon>
        <taxon>Pharingeaviricetes</taxon>
        <taxon>Rowavirales</taxon>
        <taxon>Adenoviridae</taxon>
        <taxon>Barthadenovirus</taxon>
        <taxon>Barthadenovirus ovis</taxon>
        <taxon>Ovine adenovirus D</taxon>
    </lineage>
</organism>
<reference evidence="2 3" key="4">
    <citation type="journal article" date="1997" name="Virology">
        <title>Construction of ovine adenovirus recombinants by gene insertion or deletion of related terminal region sequences.</title>
        <authorList>
            <person name="Xu Z.Z."/>
            <person name="Hyatt A."/>
            <person name="Boyle D.B."/>
            <person name="Both G.W."/>
        </authorList>
    </citation>
    <scope>NUCLEOTIDE SEQUENCE [LARGE SCALE GENOMIC DNA]</scope>
    <source>
        <strain evidence="2 3">OAV287</strain>
    </source>
</reference>
<protein>
    <submittedName>
        <fullName evidence="2">RH4</fullName>
    </submittedName>
</protein>
<evidence type="ECO:0000313" key="2">
    <source>
        <dbReference type="EMBL" id="AAD45956.2"/>
    </source>
</evidence>
<reference evidence="2 3" key="1">
    <citation type="journal article" date="1995" name="Virology">
        <title>Sequence of ovine adenovirus homologs for 100K hexon assembly, 33K, pVIII, and fiber genes: early region E3 is not in the expected location.</title>
        <authorList>
            <person name="Vrati S."/>
            <person name="Boyle D."/>
            <person name="Kocherhans R."/>
            <person name="Both G.W."/>
        </authorList>
    </citation>
    <scope>NUCLEOTIDE SEQUENCE [LARGE SCALE GENOMIC DNA]</scope>
    <source>
        <strain evidence="2 3">OAV287</strain>
    </source>
</reference>
<dbReference type="SMART" id="SM00256">
    <property type="entry name" value="FBOX"/>
    <property type="match status" value="1"/>
</dbReference>
<dbReference type="EMBL" id="U40839">
    <property type="protein sequence ID" value="AAD45956.2"/>
    <property type="molecule type" value="Genomic_DNA"/>
</dbReference>
<organismHost>
    <name type="scientific">Ovis aries</name>
    <name type="common">Sheep</name>
    <dbReference type="NCBI Taxonomy" id="9940"/>
</organismHost>
<reference evidence="2 3" key="3">
    <citation type="journal article" date="1996" name="Virology">
        <title>Unique genome arrangement of an ovine adenovirus: identification of new proteins and proteinase cleavage sites.</title>
        <authorList>
            <person name="Vrati S."/>
            <person name="Brookes D.E."/>
            <person name="Strike P."/>
            <person name="Khatri A."/>
            <person name="Boyle D.B."/>
            <person name="Both G.W."/>
        </authorList>
    </citation>
    <scope>NUCLEOTIDE SEQUENCE [LARGE SCALE GENOMIC DNA]</scope>
    <source>
        <strain evidence="2 3">OAV287</strain>
    </source>
</reference>
<name>Q83918_ADEO7</name>
<proteinExistence type="predicted"/>
<dbReference type="PROSITE" id="PS50181">
    <property type="entry name" value="FBOX"/>
    <property type="match status" value="1"/>
</dbReference>
<dbReference type="OrthoDB" id="20302at10239"/>
<dbReference type="InterPro" id="IPR001810">
    <property type="entry name" value="F-box_dom"/>
</dbReference>
<feature type="non-terminal residue" evidence="2">
    <location>
        <position position="1"/>
    </location>
</feature>
<reference evidence="2 3" key="5">
    <citation type="journal article" date="1998" name="Virology">
        <title>Identification of transcripts and promoter regions of ovine adenovirus OAV287.</title>
        <authorList>
            <person name="Khatri A."/>
            <person name="Both G.W."/>
        </authorList>
    </citation>
    <scope>NUCLEOTIDE SEQUENCE [LARGE SCALE GENOMIC DNA]</scope>
    <source>
        <strain evidence="2 3">OAV287</strain>
    </source>
</reference>
<evidence type="ECO:0000259" key="1">
    <source>
        <dbReference type="PROSITE" id="PS50181"/>
    </source>
</evidence>
<sequence>APEFFVELPTEIWMKIFLKLTSKDIASFVFAFPQFITVIKDSYFIQLHLKRFEKIKCNAVLNDIRLSRRIGKYTPLPVACNWCCKTLLPSGHCVACLVNPHLLLYSPYHSLCFCVDHRSLWVDLEDVVLWSAVSVANLNNNWNWPECGSGVYKKKKL</sequence>
<reference evidence="2 3" key="2">
    <citation type="journal article" date="1996" name="Gene">
        <title>Nucleotide sequence of ovine adenovirus tripartite leader sequence and homologues of the IVa2, DNA polymerase and terminal proteins.</title>
        <authorList>
            <person name="Vrati S."/>
            <person name="Brookes D.E."/>
            <person name="Boyle D.B."/>
            <person name="Both G.W."/>
        </authorList>
    </citation>
    <scope>NUCLEOTIDE SEQUENCE [LARGE SCALE GENOMIC DNA]</scope>
    <source>
        <strain evidence="2 3">OAV287</strain>
    </source>
</reference>
<dbReference type="KEGG" id="vg:949201"/>
<feature type="domain" description="F-box" evidence="1">
    <location>
        <begin position="2"/>
        <end position="47"/>
    </location>
</feature>
<dbReference type="RefSeq" id="NP_659535.2">
    <property type="nucleotide sequence ID" value="NC_004037.2"/>
</dbReference>
<dbReference type="GeneID" id="949201"/>